<feature type="signal peptide" evidence="2">
    <location>
        <begin position="1"/>
        <end position="25"/>
    </location>
</feature>
<dbReference type="Gene3D" id="3.40.50.2300">
    <property type="match status" value="2"/>
</dbReference>
<organism evidence="4 5">
    <name type="scientific">Acetivibrio ethanolgignens</name>
    <dbReference type="NCBI Taxonomy" id="290052"/>
    <lineage>
        <taxon>Bacteria</taxon>
        <taxon>Bacillati</taxon>
        <taxon>Bacillota</taxon>
        <taxon>Clostridia</taxon>
        <taxon>Eubacteriales</taxon>
        <taxon>Oscillospiraceae</taxon>
        <taxon>Acetivibrio</taxon>
    </lineage>
</organism>
<keyword evidence="1 2" id="KW-0732">Signal</keyword>
<dbReference type="RefSeq" id="WP_058354128.1">
    <property type="nucleotide sequence ID" value="NZ_CABMMD010000208.1"/>
</dbReference>
<keyword evidence="5" id="KW-1185">Reference proteome</keyword>
<comment type="caution">
    <text evidence="4">The sequence shown here is derived from an EMBL/GenBank/DDBJ whole genome shotgun (WGS) entry which is preliminary data.</text>
</comment>
<evidence type="ECO:0000256" key="1">
    <source>
        <dbReference type="ARBA" id="ARBA00022729"/>
    </source>
</evidence>
<evidence type="ECO:0000256" key="2">
    <source>
        <dbReference type="SAM" id="SignalP"/>
    </source>
</evidence>
<accession>A0A0V8QAP7</accession>
<feature type="domain" description="ABC transporter substrate-binding protein PnrA-like" evidence="3">
    <location>
        <begin position="69"/>
        <end position="353"/>
    </location>
</feature>
<dbReference type="CDD" id="cd19963">
    <property type="entry name" value="PBP1_BMP-like"/>
    <property type="match status" value="1"/>
</dbReference>
<evidence type="ECO:0000259" key="3">
    <source>
        <dbReference type="Pfam" id="PF02608"/>
    </source>
</evidence>
<feature type="chain" id="PRO_5006894164" description="ABC transporter substrate-binding protein PnrA-like domain-containing protein" evidence="2">
    <location>
        <begin position="26"/>
        <end position="393"/>
    </location>
</feature>
<dbReference type="PANTHER" id="PTHR43208:SF1">
    <property type="entry name" value="ABC TRANSPORTER SUBSTRATE-BINDING PROTEIN"/>
    <property type="match status" value="1"/>
</dbReference>
<reference evidence="4 5" key="1">
    <citation type="submission" date="2015-11" db="EMBL/GenBank/DDBJ databases">
        <title>Butyribacter intestini gen. nov., sp. nov., a butyric acid-producing bacterium of the family Lachnospiraceae isolated from the human faeces.</title>
        <authorList>
            <person name="Zou Y."/>
            <person name="Xue W."/>
            <person name="Luo G."/>
            <person name="Lv M."/>
        </authorList>
    </citation>
    <scope>NUCLEOTIDE SEQUENCE [LARGE SCALE GENOMIC DNA]</scope>
    <source>
        <strain evidence="4 5">ACET-33324</strain>
    </source>
</reference>
<dbReference type="GO" id="GO:0005886">
    <property type="term" value="C:plasma membrane"/>
    <property type="evidence" value="ECO:0007669"/>
    <property type="project" value="InterPro"/>
</dbReference>
<protein>
    <recommendedName>
        <fullName evidence="3">ABC transporter substrate-binding protein PnrA-like domain-containing protein</fullName>
    </recommendedName>
</protein>
<dbReference type="Pfam" id="PF02608">
    <property type="entry name" value="Bmp"/>
    <property type="match status" value="1"/>
</dbReference>
<name>A0A0V8QAP7_9FIRM</name>
<evidence type="ECO:0000313" key="5">
    <source>
        <dbReference type="Proteomes" id="UP000054874"/>
    </source>
</evidence>
<dbReference type="STRING" id="290052.ASU35_04275"/>
<dbReference type="Proteomes" id="UP000054874">
    <property type="component" value="Unassembled WGS sequence"/>
</dbReference>
<dbReference type="PANTHER" id="PTHR43208">
    <property type="entry name" value="ABC TRANSPORTER SUBSTRATE-BINDING PROTEIN"/>
    <property type="match status" value="1"/>
</dbReference>
<dbReference type="PROSITE" id="PS51257">
    <property type="entry name" value="PROKAR_LIPOPROTEIN"/>
    <property type="match status" value="1"/>
</dbReference>
<dbReference type="InterPro" id="IPR003760">
    <property type="entry name" value="PnrA-like"/>
</dbReference>
<dbReference type="InterPro" id="IPR052910">
    <property type="entry name" value="ABC-Purine-Binding"/>
</dbReference>
<evidence type="ECO:0000313" key="4">
    <source>
        <dbReference type="EMBL" id="KSV57632.1"/>
    </source>
</evidence>
<dbReference type="EMBL" id="LNAM01000208">
    <property type="protein sequence ID" value="KSV57632.1"/>
    <property type="molecule type" value="Genomic_DNA"/>
</dbReference>
<sequence>MKKILSAGLFMVLCVFALTSCRSSAEFKSVKAPEESLQPIETAVVEKTEKAIPKEKLKIGIIYSTDPAEGYGYSFTHDWGICRMQEELGLTDAQIIRKNNICETDKIALKKAVGECIKEGCNIIFAASQGYEKNFAKLAEQYPEVYFAHAGGSMSNQENLSHYFGREYEVQYLSGIAAGLKTKTGRIGYIAGWGKENPLVTSSVDAFAMGVYSVNEDVRVYVKTIDCWFDAEKEEKAARKLIEKGCDVIAQHCGTPAAMLAVEAVGAFGIGCNSDMSMDAPNAVLVSTMWDWSVYYIQTVQSILNGTWENTDYLGGMKEGIVRLSGLASFNAPEAAAEIEQVQAKLFSGEFQIFSDEIETNEGTIIGEKGKAFDAKDIIGKTNWYFKNVIDEQ</sequence>
<dbReference type="AlphaFoldDB" id="A0A0V8QAP7"/>
<proteinExistence type="predicted"/>
<gene>
    <name evidence="4" type="ORF">ASU35_04275</name>
</gene>